<accession>A0A220MLG4</accession>
<feature type="domain" description="Suppressor of fused-like" evidence="1">
    <location>
        <begin position="35"/>
        <end position="174"/>
    </location>
</feature>
<dbReference type="Pfam" id="PF05076">
    <property type="entry name" value="SUFU"/>
    <property type="match status" value="1"/>
</dbReference>
<reference evidence="2 3" key="1">
    <citation type="submission" date="2016-11" db="EMBL/GenBank/DDBJ databases">
        <authorList>
            <person name="Jaros S."/>
            <person name="Januszkiewicz K."/>
            <person name="Wedrychowicz H."/>
        </authorList>
    </citation>
    <scope>NUCLEOTIDE SEQUENCE [LARGE SCALE GENOMIC DNA]</scope>
    <source>
        <strain evidence="2 3">NF2</strain>
    </source>
</reference>
<sequence length="178" mass="20592">MIVVKQLMDHCHRFFGSRGELYQSEDADILIAVYPATRKRGWWTYATLELHKMVATEYLIYSYQFEQRMITHLARVAAQVIRQWESQSTRMESGSIFSLGDTIVEKSVLNHMVLTPAYYEEVGLEYYTNGKDVIRFMMLHAIADSEAKFLEQYGLIALQEWLAHSGVDSLNVTRTPAI</sequence>
<gene>
    <name evidence="2" type="ORF">BP422_20055</name>
</gene>
<proteinExistence type="predicted"/>
<dbReference type="AlphaFoldDB" id="A0A220MLG4"/>
<name>A0A220MLG4_9BACL</name>
<protein>
    <submittedName>
        <fullName evidence="2">Suppressor of fused protein (SUFU)</fullName>
    </submittedName>
</protein>
<evidence type="ECO:0000313" key="2">
    <source>
        <dbReference type="EMBL" id="ASJ55639.1"/>
    </source>
</evidence>
<dbReference type="RefSeq" id="WP_088909286.1">
    <property type="nucleotide sequence ID" value="NZ_CP018145.1"/>
</dbReference>
<evidence type="ECO:0000259" key="1">
    <source>
        <dbReference type="Pfam" id="PF05076"/>
    </source>
</evidence>
<organism evidence="2 3">
    <name type="scientific">Brevibacillus formosus</name>
    <dbReference type="NCBI Taxonomy" id="54913"/>
    <lineage>
        <taxon>Bacteria</taxon>
        <taxon>Bacillati</taxon>
        <taxon>Bacillota</taxon>
        <taxon>Bacilli</taxon>
        <taxon>Bacillales</taxon>
        <taxon>Paenibacillaceae</taxon>
        <taxon>Brevibacillus</taxon>
    </lineage>
</organism>
<dbReference type="KEGG" id="bfm:BP422_20055"/>
<dbReference type="EMBL" id="CP018145">
    <property type="protein sequence ID" value="ASJ55639.1"/>
    <property type="molecule type" value="Genomic_DNA"/>
</dbReference>
<dbReference type="InterPro" id="IPR020941">
    <property type="entry name" value="SUFU-like_domain"/>
</dbReference>
<evidence type="ECO:0000313" key="3">
    <source>
        <dbReference type="Proteomes" id="UP000197781"/>
    </source>
</evidence>
<dbReference type="Proteomes" id="UP000197781">
    <property type="component" value="Chromosome"/>
</dbReference>